<accession>A0A848FDC6</accession>
<dbReference type="GO" id="GO:0005829">
    <property type="term" value="C:cytosol"/>
    <property type="evidence" value="ECO:0007669"/>
    <property type="project" value="TreeGrafter"/>
</dbReference>
<keyword evidence="1" id="KW-0238">DNA-binding</keyword>
<dbReference type="NCBIfam" id="TIGR00738">
    <property type="entry name" value="rrf2_super"/>
    <property type="match status" value="1"/>
</dbReference>
<keyword evidence="3" id="KW-1185">Reference proteome</keyword>
<reference evidence="2 3" key="1">
    <citation type="submission" date="2020-04" db="EMBL/GenBank/DDBJ databases">
        <title>Azohydromonas sp. isolated from soil.</title>
        <authorList>
            <person name="Dahal R.H."/>
        </authorList>
    </citation>
    <scope>NUCLEOTIDE SEQUENCE [LARGE SCALE GENOMIC DNA]</scope>
    <source>
        <strain evidence="2 3">G-1-1-14</strain>
    </source>
</reference>
<dbReference type="PANTHER" id="PTHR33221:SF5">
    <property type="entry name" value="HTH-TYPE TRANSCRIPTIONAL REGULATOR ISCR"/>
    <property type="match status" value="1"/>
</dbReference>
<dbReference type="GO" id="GO:0003677">
    <property type="term" value="F:DNA binding"/>
    <property type="evidence" value="ECO:0007669"/>
    <property type="project" value="UniProtKB-KW"/>
</dbReference>
<gene>
    <name evidence="2" type="ORF">HHL10_14305</name>
</gene>
<evidence type="ECO:0000313" key="3">
    <source>
        <dbReference type="Proteomes" id="UP000574067"/>
    </source>
</evidence>
<dbReference type="Pfam" id="PF02082">
    <property type="entry name" value="Rrf2"/>
    <property type="match status" value="1"/>
</dbReference>
<dbReference type="GO" id="GO:0003700">
    <property type="term" value="F:DNA-binding transcription factor activity"/>
    <property type="evidence" value="ECO:0007669"/>
    <property type="project" value="TreeGrafter"/>
</dbReference>
<evidence type="ECO:0000313" key="2">
    <source>
        <dbReference type="EMBL" id="NML16150.1"/>
    </source>
</evidence>
<evidence type="ECO:0000256" key="1">
    <source>
        <dbReference type="ARBA" id="ARBA00023125"/>
    </source>
</evidence>
<dbReference type="Gene3D" id="1.10.10.10">
    <property type="entry name" value="Winged helix-like DNA-binding domain superfamily/Winged helix DNA-binding domain"/>
    <property type="match status" value="1"/>
</dbReference>
<dbReference type="InterPro" id="IPR036390">
    <property type="entry name" value="WH_DNA-bd_sf"/>
</dbReference>
<comment type="caution">
    <text evidence="2">The sequence shown here is derived from an EMBL/GenBank/DDBJ whole genome shotgun (WGS) entry which is preliminary data.</text>
</comment>
<dbReference type="InterPro" id="IPR000944">
    <property type="entry name" value="Tscrpt_reg_Rrf2"/>
</dbReference>
<dbReference type="AlphaFoldDB" id="A0A848FDC6"/>
<name>A0A848FDC6_9BURK</name>
<dbReference type="RefSeq" id="WP_169161042.1">
    <property type="nucleotide sequence ID" value="NZ_JABBFW010000008.1"/>
</dbReference>
<dbReference type="PANTHER" id="PTHR33221">
    <property type="entry name" value="WINGED HELIX-TURN-HELIX TRANSCRIPTIONAL REGULATOR, RRF2 FAMILY"/>
    <property type="match status" value="1"/>
</dbReference>
<proteinExistence type="predicted"/>
<dbReference type="PROSITE" id="PS51197">
    <property type="entry name" value="HTH_RRF2_2"/>
    <property type="match status" value="1"/>
</dbReference>
<protein>
    <submittedName>
        <fullName evidence="2">Rrf2 family transcriptional regulator</fullName>
    </submittedName>
</protein>
<dbReference type="EMBL" id="JABBFW010000008">
    <property type="protein sequence ID" value="NML16150.1"/>
    <property type="molecule type" value="Genomic_DNA"/>
</dbReference>
<dbReference type="Proteomes" id="UP000574067">
    <property type="component" value="Unassembled WGS sequence"/>
</dbReference>
<dbReference type="InterPro" id="IPR036388">
    <property type="entry name" value="WH-like_DNA-bd_sf"/>
</dbReference>
<dbReference type="SUPFAM" id="SSF46785">
    <property type="entry name" value="Winged helix' DNA-binding domain"/>
    <property type="match status" value="1"/>
</dbReference>
<organism evidence="2 3">
    <name type="scientific">Azohydromonas caseinilytica</name>
    <dbReference type="NCBI Taxonomy" id="2728836"/>
    <lineage>
        <taxon>Bacteria</taxon>
        <taxon>Pseudomonadati</taxon>
        <taxon>Pseudomonadota</taxon>
        <taxon>Betaproteobacteria</taxon>
        <taxon>Burkholderiales</taxon>
        <taxon>Sphaerotilaceae</taxon>
        <taxon>Azohydromonas</taxon>
    </lineage>
</organism>
<sequence>MEVATRGRFERDRMAVAVMVDLMLLSRRGPVPQENIGRRLRLSSYALEVLFTQLRRHKLVRFTRGREGGYALARRADEITVAQVVQCVKERPDRRSTFCAEARVGDNAGKCLTQELWAGLDEVMQGVLGAVTLQDLADTHRQGQATNPLLDMPHVAALLPARPGTPLPLGALSQVRPAARSESVALSESAA</sequence>